<feature type="transmembrane region" description="Helical" evidence="1">
    <location>
        <begin position="6"/>
        <end position="25"/>
    </location>
</feature>
<evidence type="ECO:0008006" key="4">
    <source>
        <dbReference type="Google" id="ProtNLM"/>
    </source>
</evidence>
<reference evidence="2 3" key="1">
    <citation type="submission" date="2020-07" db="EMBL/GenBank/DDBJ databases">
        <title>Sequencing the genomes of 1000 actinobacteria strains.</title>
        <authorList>
            <person name="Klenk H.-P."/>
        </authorList>
    </citation>
    <scope>NUCLEOTIDE SEQUENCE [LARGE SCALE GENOMIC DNA]</scope>
    <source>
        <strain evidence="2 3">DSM 21349</strain>
    </source>
</reference>
<evidence type="ECO:0000313" key="2">
    <source>
        <dbReference type="EMBL" id="MBA8803599.1"/>
    </source>
</evidence>
<comment type="caution">
    <text evidence="2">The sequence shown here is derived from an EMBL/GenBank/DDBJ whole genome shotgun (WGS) entry which is preliminary data.</text>
</comment>
<dbReference type="RefSeq" id="WP_182538656.1">
    <property type="nucleotide sequence ID" value="NZ_JACGXA010000001.1"/>
</dbReference>
<proteinExistence type="predicted"/>
<evidence type="ECO:0000313" key="3">
    <source>
        <dbReference type="Proteomes" id="UP000580910"/>
    </source>
</evidence>
<dbReference type="EMBL" id="JACGXA010000001">
    <property type="protein sequence ID" value="MBA8803599.1"/>
    <property type="molecule type" value="Genomic_DNA"/>
</dbReference>
<accession>A0A7W3IZU3</accession>
<keyword evidence="1" id="KW-0472">Membrane</keyword>
<organism evidence="2 3">
    <name type="scientific">Nocardioides ginsengisegetis</name>
    <dbReference type="NCBI Taxonomy" id="661491"/>
    <lineage>
        <taxon>Bacteria</taxon>
        <taxon>Bacillati</taxon>
        <taxon>Actinomycetota</taxon>
        <taxon>Actinomycetes</taxon>
        <taxon>Propionibacteriales</taxon>
        <taxon>Nocardioidaceae</taxon>
        <taxon>Nocardioides</taxon>
    </lineage>
</organism>
<name>A0A7W3IZU3_9ACTN</name>
<dbReference type="AlphaFoldDB" id="A0A7W3IZU3"/>
<dbReference type="Proteomes" id="UP000580910">
    <property type="component" value="Unassembled WGS sequence"/>
</dbReference>
<evidence type="ECO:0000256" key="1">
    <source>
        <dbReference type="SAM" id="Phobius"/>
    </source>
</evidence>
<sequence length="232" mass="26332">MDSGFVFLVFGGFFAFVVLVAALGYRAAKKRREGFAALAAARGWSYTERDDRWCDTFQGSPFGNGHNRQAANILTGQYDGRPFVAFDYVYYTTETSTDSQGHSHTHEESHRYGVVALDVGATVPPLQVTPEGMFSRMVGRLTNRDIELESEDFNRAFTVTCPDRKFASDVLHPRMMEYLLQHRDSDFRFDRTWLLSVDNGQSPIELVEPRLKVIDGVLDNVPEFVWREVRGG</sequence>
<keyword evidence="1" id="KW-0812">Transmembrane</keyword>
<keyword evidence="3" id="KW-1185">Reference proteome</keyword>
<gene>
    <name evidence="2" type="ORF">FB382_001890</name>
</gene>
<keyword evidence="1" id="KW-1133">Transmembrane helix</keyword>
<protein>
    <recommendedName>
        <fullName evidence="4">DUF3137 domain-containing protein</fullName>
    </recommendedName>
</protein>